<dbReference type="Proteomes" id="UP000625527">
    <property type="component" value="Unassembled WGS sequence"/>
</dbReference>
<dbReference type="RefSeq" id="WP_192863165.1">
    <property type="nucleotide sequence ID" value="NZ_JADAQT010000088.1"/>
</dbReference>
<evidence type="ECO:0000313" key="1">
    <source>
        <dbReference type="EMBL" id="MBE1876597.1"/>
    </source>
</evidence>
<protein>
    <submittedName>
        <fullName evidence="1">Uncharacterized protein</fullName>
    </submittedName>
</protein>
<gene>
    <name evidence="1" type="ORF">IHE71_12855</name>
</gene>
<keyword evidence="2" id="KW-1185">Reference proteome</keyword>
<dbReference type="EMBL" id="JADAQT010000088">
    <property type="protein sequence ID" value="MBE1876597.1"/>
    <property type="molecule type" value="Genomic_DNA"/>
</dbReference>
<organism evidence="1 2">
    <name type="scientific">Myceligenerans pegani</name>
    <dbReference type="NCBI Taxonomy" id="2776917"/>
    <lineage>
        <taxon>Bacteria</taxon>
        <taxon>Bacillati</taxon>
        <taxon>Actinomycetota</taxon>
        <taxon>Actinomycetes</taxon>
        <taxon>Micrococcales</taxon>
        <taxon>Promicromonosporaceae</taxon>
        <taxon>Myceligenerans</taxon>
    </lineage>
</organism>
<comment type="caution">
    <text evidence="1">The sequence shown here is derived from an EMBL/GenBank/DDBJ whole genome shotgun (WGS) entry which is preliminary data.</text>
</comment>
<reference evidence="1 2" key="1">
    <citation type="submission" date="2020-10" db="EMBL/GenBank/DDBJ databases">
        <title>Myceligenerans pegani sp. nov., an endophytic actinomycete isolated from Peganum harmala L. in Xinjiang, China.</title>
        <authorList>
            <person name="Xin L."/>
        </authorList>
    </citation>
    <scope>NUCLEOTIDE SEQUENCE [LARGE SCALE GENOMIC DNA]</scope>
    <source>
        <strain evidence="1 2">TRM65318</strain>
    </source>
</reference>
<evidence type="ECO:0000313" key="2">
    <source>
        <dbReference type="Proteomes" id="UP000625527"/>
    </source>
</evidence>
<sequence length="114" mass="11783">MTGDTYNISGKNVVGVAKDHATVHIGDGTDSKVMAAFAEVVTQIREVRSLVHDDADAGTALDEALPILENAGPTQTPKVTRALNRIKEIAVALGAVGAALLDAVNNVLQLLGVL</sequence>
<accession>A0ABR9MYY0</accession>
<name>A0ABR9MYY0_9MICO</name>
<proteinExistence type="predicted"/>